<organism evidence="1 2">
    <name type="scientific">Dendrobium thyrsiflorum</name>
    <name type="common">Pinecone-like raceme dendrobium</name>
    <name type="synonym">Orchid</name>
    <dbReference type="NCBI Taxonomy" id="117978"/>
    <lineage>
        <taxon>Eukaryota</taxon>
        <taxon>Viridiplantae</taxon>
        <taxon>Streptophyta</taxon>
        <taxon>Embryophyta</taxon>
        <taxon>Tracheophyta</taxon>
        <taxon>Spermatophyta</taxon>
        <taxon>Magnoliopsida</taxon>
        <taxon>Liliopsida</taxon>
        <taxon>Asparagales</taxon>
        <taxon>Orchidaceae</taxon>
        <taxon>Epidendroideae</taxon>
        <taxon>Malaxideae</taxon>
        <taxon>Dendrobiinae</taxon>
        <taxon>Dendrobium</taxon>
    </lineage>
</organism>
<dbReference type="InterPro" id="IPR036691">
    <property type="entry name" value="Endo/exonu/phosph_ase_sf"/>
</dbReference>
<dbReference type="InterPro" id="IPR050410">
    <property type="entry name" value="CCR4/nocturin_mRNA_transcr"/>
</dbReference>
<evidence type="ECO:0000313" key="2">
    <source>
        <dbReference type="Proteomes" id="UP001552299"/>
    </source>
</evidence>
<comment type="caution">
    <text evidence="1">The sequence shown here is derived from an EMBL/GenBank/DDBJ whole genome shotgun (WGS) entry which is preliminary data.</text>
</comment>
<dbReference type="Proteomes" id="UP001552299">
    <property type="component" value="Unassembled WGS sequence"/>
</dbReference>
<proteinExistence type="predicted"/>
<dbReference type="AlphaFoldDB" id="A0ABD0TXN6"/>
<dbReference type="EMBL" id="JANQDX010000019">
    <property type="protein sequence ID" value="KAL0904328.1"/>
    <property type="molecule type" value="Genomic_DNA"/>
</dbReference>
<dbReference type="SUPFAM" id="SSF56219">
    <property type="entry name" value="DNase I-like"/>
    <property type="match status" value="1"/>
</dbReference>
<dbReference type="PANTHER" id="PTHR12121">
    <property type="entry name" value="CARBON CATABOLITE REPRESSOR PROTEIN 4"/>
    <property type="match status" value="1"/>
</dbReference>
<gene>
    <name evidence="1" type="ORF">M5K25_026420</name>
</gene>
<name>A0ABD0TXN6_DENTH</name>
<protein>
    <recommendedName>
        <fullName evidence="3">Endonuclease/exonuclease/phosphatase domain-containing protein</fullName>
    </recommendedName>
</protein>
<dbReference type="PANTHER" id="PTHR12121:SF31">
    <property type="entry name" value="FAMILY PROTEIN, PUTATIVE, EXPRESSED-RELATED"/>
    <property type="match status" value="1"/>
</dbReference>
<evidence type="ECO:0008006" key="3">
    <source>
        <dbReference type="Google" id="ProtNLM"/>
    </source>
</evidence>
<reference evidence="1 2" key="1">
    <citation type="journal article" date="2024" name="Plant Biotechnol. J.">
        <title>Dendrobium thyrsiflorum genome and its molecular insights into genes involved in important horticultural traits.</title>
        <authorList>
            <person name="Chen B."/>
            <person name="Wang J.Y."/>
            <person name="Zheng P.J."/>
            <person name="Li K.L."/>
            <person name="Liang Y.M."/>
            <person name="Chen X.F."/>
            <person name="Zhang C."/>
            <person name="Zhao X."/>
            <person name="He X."/>
            <person name="Zhang G.Q."/>
            <person name="Liu Z.J."/>
            <person name="Xu Q."/>
        </authorList>
    </citation>
    <scope>NUCLEOTIDE SEQUENCE [LARGE SCALE GENOMIC DNA]</scope>
    <source>
        <strain evidence="1">GZMU011</strain>
    </source>
</reference>
<keyword evidence="2" id="KW-1185">Reference proteome</keyword>
<accession>A0ABD0TXN6</accession>
<dbReference type="Gene3D" id="3.60.10.10">
    <property type="entry name" value="Endonuclease/exonuclease/phosphatase"/>
    <property type="match status" value="1"/>
</dbReference>
<evidence type="ECO:0000313" key="1">
    <source>
        <dbReference type="EMBL" id="KAL0904328.1"/>
    </source>
</evidence>
<sequence>MWSLQSSSKKKRRPAKRGSECGSAMVIADRCVSCTTFNILAPIYKRIDKEDQSRRESQCRAYWLSRNQSIIDRLLVEKSSIICLQEVWLGNAELVEMYEKRLEDAGYRSVKLARTNNRGDELFLGTIGGRNSEISANFFDRERIFCDLEERIMAGRKVEVLEGEIGQLNTDFEEKISDFQN</sequence>